<accession>A0A514CCK7</accession>
<sequence length="178" mass="20063">MVRIVFTLLVTMVWMSELPAQGLREVGFLANAGLGYQLDLVDHKNSSPLGPVVGLSYSFPVRNKPLQFGLQFHYFKSGAYEDRPEYHYYQGWSLRASGVYLYEIPRLGKGRLFAGPGIACHQVLSREETGDHAPDFGALIRVVYQFPDESQWFNLYSDFDLITGAGYFRATLGVAVRL</sequence>
<name>A0A514CCK7_9BACT</name>
<evidence type="ECO:0000313" key="2">
    <source>
        <dbReference type="Proteomes" id="UP000316614"/>
    </source>
</evidence>
<dbReference type="EMBL" id="CP041253">
    <property type="protein sequence ID" value="QDH77543.1"/>
    <property type="molecule type" value="Genomic_DNA"/>
</dbReference>
<proteinExistence type="predicted"/>
<dbReference type="Proteomes" id="UP000316614">
    <property type="component" value="Chromosome"/>
</dbReference>
<keyword evidence="2" id="KW-1185">Reference proteome</keyword>
<organism evidence="1 2">
    <name type="scientific">Echinicola soli</name>
    <dbReference type="NCBI Taxonomy" id="2591634"/>
    <lineage>
        <taxon>Bacteria</taxon>
        <taxon>Pseudomonadati</taxon>
        <taxon>Bacteroidota</taxon>
        <taxon>Cytophagia</taxon>
        <taxon>Cytophagales</taxon>
        <taxon>Cyclobacteriaceae</taxon>
        <taxon>Echinicola</taxon>
    </lineage>
</organism>
<dbReference type="RefSeq" id="WP_141612826.1">
    <property type="nucleotide sequence ID" value="NZ_CP041253.1"/>
</dbReference>
<protein>
    <recommendedName>
        <fullName evidence="3">Outer membrane protein beta-barrel domain-containing protein</fullName>
    </recommendedName>
</protein>
<evidence type="ECO:0008006" key="3">
    <source>
        <dbReference type="Google" id="ProtNLM"/>
    </source>
</evidence>
<gene>
    <name evidence="1" type="ORF">FKX85_00190</name>
</gene>
<dbReference type="OrthoDB" id="9914348at2"/>
<dbReference type="KEGG" id="echi:FKX85_00190"/>
<evidence type="ECO:0000313" key="1">
    <source>
        <dbReference type="EMBL" id="QDH77543.1"/>
    </source>
</evidence>
<dbReference type="AlphaFoldDB" id="A0A514CCK7"/>
<reference evidence="1 2" key="1">
    <citation type="submission" date="2019-06" db="EMBL/GenBank/DDBJ databases">
        <title>Echinicola alkalisoli sp. nov. isolated from saline soil.</title>
        <authorList>
            <person name="Sun J.-Q."/>
            <person name="Xu L."/>
        </authorList>
    </citation>
    <scope>NUCLEOTIDE SEQUENCE [LARGE SCALE GENOMIC DNA]</scope>
    <source>
        <strain evidence="1 2">LN3S3</strain>
    </source>
</reference>